<accession>A0A4R1N2D4</accession>
<reference evidence="1 2" key="1">
    <citation type="submission" date="2019-03" db="EMBL/GenBank/DDBJ databases">
        <title>Genomic Encyclopedia of Archaeal and Bacterial Type Strains, Phase II (KMG-II): from individual species to whole genera.</title>
        <authorList>
            <person name="Goeker M."/>
        </authorList>
    </citation>
    <scope>NUCLEOTIDE SEQUENCE [LARGE SCALE GENOMIC DNA]</scope>
    <source>
        <strain evidence="1 2">DSM 26433</strain>
    </source>
</reference>
<protein>
    <submittedName>
        <fullName evidence="1">Uncharacterized protein DUF4331</fullName>
    </submittedName>
</protein>
<keyword evidence="2" id="KW-1185">Reference proteome</keyword>
<dbReference type="Pfam" id="PF14224">
    <property type="entry name" value="DUF4331"/>
    <property type="match status" value="1"/>
</dbReference>
<dbReference type="EMBL" id="SMGR01000003">
    <property type="protein sequence ID" value="TCL00368.1"/>
    <property type="molecule type" value="Genomic_DNA"/>
</dbReference>
<name>A0A4R1N2D4_9RHOB</name>
<sequence length="404" mass="43974">MILKLISKVAIVLGGFGGMAVLPALASDHKDSPYTQAHPEADIGDIFIFKGPQTGGLTMAFTVNPLSGSGAEGTNAPADIKLDASLTYIYKLDLDGDLVADVAYKVRATDIPNENQQQKLELRRATGADAVSNMWNGDVLGGGLSNKLNRELEIVKGDKGELLFVGPRRDPFFFDFLTVDAPTAMAIKQALAGGDRLPAKGSAELTFGRTDMTLVVLEVPELAETDLRYWVVVADESGKGVDRMGRAGTQGIFFVDPPVGYNPEYYLPRNRAKYKTVGDFNDAYNATAPKDDRKNYGTQLSYRFEQLEVSAADIAGMVDSYLPDVIHWSPNSAPGYPNGRNLREDAIYWIIQDVNPFLVAADGVNLPHVSTQRLSPNFPYVAPSIEQAFKPGSLLEPVFPIYMD</sequence>
<comment type="caution">
    <text evidence="1">The sequence shown here is derived from an EMBL/GenBank/DDBJ whole genome shotgun (WGS) entry which is preliminary data.</text>
</comment>
<evidence type="ECO:0000313" key="1">
    <source>
        <dbReference type="EMBL" id="TCL00368.1"/>
    </source>
</evidence>
<proteinExistence type="predicted"/>
<organism evidence="1 2">
    <name type="scientific">Shimia isoporae</name>
    <dbReference type="NCBI Taxonomy" id="647720"/>
    <lineage>
        <taxon>Bacteria</taxon>
        <taxon>Pseudomonadati</taxon>
        <taxon>Pseudomonadota</taxon>
        <taxon>Alphaproteobacteria</taxon>
        <taxon>Rhodobacterales</taxon>
        <taxon>Roseobacteraceae</taxon>
    </lineage>
</organism>
<dbReference type="Proteomes" id="UP000295673">
    <property type="component" value="Unassembled WGS sequence"/>
</dbReference>
<evidence type="ECO:0000313" key="2">
    <source>
        <dbReference type="Proteomes" id="UP000295673"/>
    </source>
</evidence>
<dbReference type="RefSeq" id="WP_132861154.1">
    <property type="nucleotide sequence ID" value="NZ_SMGR01000003.1"/>
</dbReference>
<dbReference type="InterPro" id="IPR025566">
    <property type="entry name" value="DUF4331"/>
</dbReference>
<gene>
    <name evidence="1" type="ORF">BXY66_3009</name>
</gene>
<dbReference type="OrthoDB" id="525451at2"/>
<dbReference type="AlphaFoldDB" id="A0A4R1N2D4"/>